<comment type="caution">
    <text evidence="6">The sequence shown here is derived from an EMBL/GenBank/DDBJ whole genome shotgun (WGS) entry which is preliminary data.</text>
</comment>
<evidence type="ECO:0000259" key="4">
    <source>
        <dbReference type="PROSITE" id="PS51710"/>
    </source>
</evidence>
<dbReference type="FunFam" id="3.10.20.30:FF:000001">
    <property type="entry name" value="Ribosome-binding ATPase YchF"/>
    <property type="match status" value="1"/>
</dbReference>
<dbReference type="HAMAP" id="MF_00944">
    <property type="entry name" value="YchF_OLA1_ATPase"/>
    <property type="match status" value="1"/>
</dbReference>
<dbReference type="Gene3D" id="3.40.50.300">
    <property type="entry name" value="P-loop containing nucleotide triphosphate hydrolases"/>
    <property type="match status" value="1"/>
</dbReference>
<evidence type="ECO:0000313" key="6">
    <source>
        <dbReference type="EMBL" id="RKU49359.1"/>
    </source>
</evidence>
<dbReference type="InterPro" id="IPR004095">
    <property type="entry name" value="TGS"/>
</dbReference>
<dbReference type="InterPro" id="IPR041706">
    <property type="entry name" value="YchF_N"/>
</dbReference>
<dbReference type="InterPro" id="IPR013029">
    <property type="entry name" value="YchF_C"/>
</dbReference>
<dbReference type="PROSITE" id="PS51710">
    <property type="entry name" value="G_OBG"/>
    <property type="match status" value="1"/>
</dbReference>
<evidence type="ECO:0000313" key="7">
    <source>
        <dbReference type="Proteomes" id="UP000275385"/>
    </source>
</evidence>
<dbReference type="PANTHER" id="PTHR23305:SF11">
    <property type="entry name" value="OBG-LIKE ATPASE 1"/>
    <property type="match status" value="1"/>
</dbReference>
<dbReference type="InterPro" id="IPR027417">
    <property type="entry name" value="P-loop_NTPase"/>
</dbReference>
<keyword evidence="7" id="KW-1185">Reference proteome</keyword>
<evidence type="ECO:0000259" key="5">
    <source>
        <dbReference type="PROSITE" id="PS51880"/>
    </source>
</evidence>
<dbReference type="InterPro" id="IPR006073">
    <property type="entry name" value="GTP-bd"/>
</dbReference>
<dbReference type="NCBIfam" id="TIGR00092">
    <property type="entry name" value="redox-regulated ATPase YchF"/>
    <property type="match status" value="1"/>
</dbReference>
<name>A0A420YN91_9PEZI</name>
<dbReference type="InterPro" id="IPR023192">
    <property type="entry name" value="TGS-like_dom_sf"/>
</dbReference>
<evidence type="ECO:0000256" key="1">
    <source>
        <dbReference type="ARBA" id="ARBA00022741"/>
    </source>
</evidence>
<dbReference type="PANTHER" id="PTHR23305">
    <property type="entry name" value="OBG GTPASE FAMILY"/>
    <property type="match status" value="1"/>
</dbReference>
<feature type="domain" description="TGS" evidence="5">
    <location>
        <begin position="306"/>
        <end position="389"/>
    </location>
</feature>
<comment type="subunit">
    <text evidence="3">Monomer.</text>
</comment>
<dbReference type="PIRSF" id="PIRSF006641">
    <property type="entry name" value="CHP00092"/>
    <property type="match status" value="1"/>
</dbReference>
<dbReference type="Pfam" id="PF01926">
    <property type="entry name" value="MMR_HSR1"/>
    <property type="match status" value="1"/>
</dbReference>
<keyword evidence="1 3" id="KW-0547">Nucleotide-binding</keyword>
<keyword evidence="2 3" id="KW-0067">ATP-binding</keyword>
<dbReference type="SUPFAM" id="SSF52540">
    <property type="entry name" value="P-loop containing nucleoside triphosphate hydrolases"/>
    <property type="match status" value="1"/>
</dbReference>
<dbReference type="EMBL" id="QVQW01000001">
    <property type="protein sequence ID" value="RKU49359.1"/>
    <property type="molecule type" value="Genomic_DNA"/>
</dbReference>
<comment type="function">
    <text evidence="3">Hydrolyzes ATP, and can also hydrolyze GTP with lower efficiency. Has lower affinity for GTP.</text>
</comment>
<dbReference type="GO" id="GO:0005737">
    <property type="term" value="C:cytoplasm"/>
    <property type="evidence" value="ECO:0007669"/>
    <property type="project" value="UniProtKB-SubCell"/>
</dbReference>
<feature type="binding site" evidence="3">
    <location>
        <begin position="30"/>
        <end position="35"/>
    </location>
    <ligand>
        <name>ATP</name>
        <dbReference type="ChEBI" id="CHEBI:30616"/>
    </ligand>
</feature>
<dbReference type="Gene3D" id="3.10.20.30">
    <property type="match status" value="1"/>
</dbReference>
<accession>A0A420YN91</accession>
<protein>
    <recommendedName>
        <fullName evidence="3">Obg-like ATPase 1</fullName>
    </recommendedName>
</protein>
<comment type="similarity">
    <text evidence="3">Belongs to the TRAFAC class OBG-HflX-like GTPase superfamily. OBG GTPase family. YchF/OLA1 subfamily.</text>
</comment>
<evidence type="ECO:0000256" key="3">
    <source>
        <dbReference type="HAMAP-Rule" id="MF_03167"/>
    </source>
</evidence>
<dbReference type="FunFam" id="1.10.150.300:FF:000001">
    <property type="entry name" value="Ribosome-binding ATPase YchF"/>
    <property type="match status" value="1"/>
</dbReference>
<feature type="domain" description="OBG-type G" evidence="4">
    <location>
        <begin position="21"/>
        <end position="284"/>
    </location>
</feature>
<sequence>MPPKKVVQEEKILLGRPGNNLKSGIVGLANVGKSTLFQAITKSNLGNPANFPYATIDPEEARVIVPDERFDWLCEKYKPKSRVPANLTVYDIAGLTRGASTGAGLGNAFLSHIRAVDAIFQVVRCFDDAEIIHVEGDVNPTRDLDIISEELRLKDIEFVEKALEAQKKKTRQGGQSLQMKTWKEEEATIEKILAMLKDGKDVRKGNWGPKEVEVINPLFLLTAKPVVYLVNLSERDYIRKKNKHLPKVAEWIKEHAAGDPVIPISVSFEERLSRFETDAEVAEECKKVGVESALPKLIVQMRKVLNLGSFFTTGTDEVRQWTIRNGTKAPQAAGVIHTDFEKTFIQVIVYNFNVLKELGDESEVKAKGKVLTKGKDYVVEDGDILLIKAGAAKG</sequence>
<dbReference type="STRING" id="177199.A0A420YN91"/>
<dbReference type="SUPFAM" id="SSF81271">
    <property type="entry name" value="TGS-like"/>
    <property type="match status" value="1"/>
</dbReference>
<dbReference type="Proteomes" id="UP000275385">
    <property type="component" value="Unassembled WGS sequence"/>
</dbReference>
<dbReference type="Pfam" id="PF06071">
    <property type="entry name" value="YchF-GTPase_C"/>
    <property type="match status" value="1"/>
</dbReference>
<dbReference type="GO" id="GO:0016887">
    <property type="term" value="F:ATP hydrolysis activity"/>
    <property type="evidence" value="ECO:0007669"/>
    <property type="project" value="UniProtKB-UniRule"/>
</dbReference>
<feature type="binding site" evidence="3">
    <location>
        <position position="232"/>
    </location>
    <ligand>
        <name>ATP</name>
        <dbReference type="ChEBI" id="CHEBI:30616"/>
    </ligand>
</feature>
<organism evidence="6 7">
    <name type="scientific">Coniochaeta pulveracea</name>
    <dbReference type="NCBI Taxonomy" id="177199"/>
    <lineage>
        <taxon>Eukaryota</taxon>
        <taxon>Fungi</taxon>
        <taxon>Dikarya</taxon>
        <taxon>Ascomycota</taxon>
        <taxon>Pezizomycotina</taxon>
        <taxon>Sordariomycetes</taxon>
        <taxon>Sordariomycetidae</taxon>
        <taxon>Coniochaetales</taxon>
        <taxon>Coniochaetaceae</taxon>
        <taxon>Coniochaeta</taxon>
    </lineage>
</organism>
<dbReference type="InterPro" id="IPR031167">
    <property type="entry name" value="G_OBG"/>
</dbReference>
<dbReference type="AlphaFoldDB" id="A0A420YN91"/>
<dbReference type="CDD" id="cd01900">
    <property type="entry name" value="YchF"/>
    <property type="match status" value="1"/>
</dbReference>
<dbReference type="InterPro" id="IPR004396">
    <property type="entry name" value="ATPase_YchF/OLA1"/>
</dbReference>
<gene>
    <name evidence="6" type="primary">OLA1</name>
    <name evidence="6" type="ORF">DL546_000929</name>
</gene>
<evidence type="ECO:0000256" key="2">
    <source>
        <dbReference type="ARBA" id="ARBA00022840"/>
    </source>
</evidence>
<dbReference type="PRINTS" id="PR00326">
    <property type="entry name" value="GTP1OBG"/>
</dbReference>
<dbReference type="InterPro" id="IPR012676">
    <property type="entry name" value="TGS-like"/>
</dbReference>
<dbReference type="GO" id="GO:0043023">
    <property type="term" value="F:ribosomal large subunit binding"/>
    <property type="evidence" value="ECO:0007669"/>
    <property type="project" value="UniProtKB-UniRule"/>
</dbReference>
<dbReference type="Gene3D" id="1.10.150.300">
    <property type="entry name" value="TGS-like domain"/>
    <property type="match status" value="1"/>
</dbReference>
<reference evidence="6 7" key="1">
    <citation type="submission" date="2018-08" db="EMBL/GenBank/DDBJ databases">
        <title>Draft genome of the lignicolous fungus Coniochaeta pulveracea.</title>
        <authorList>
            <person name="Borstlap C.J."/>
            <person name="De Witt R.N."/>
            <person name="Botha A."/>
            <person name="Volschenk H."/>
        </authorList>
    </citation>
    <scope>NUCLEOTIDE SEQUENCE [LARGE SCALE GENOMIC DNA]</scope>
    <source>
        <strain evidence="6 7">CAB683</strain>
    </source>
</reference>
<dbReference type="CDD" id="cd04867">
    <property type="entry name" value="TGS_YchF_OLA1"/>
    <property type="match status" value="1"/>
</dbReference>
<dbReference type="InterPro" id="IPR012675">
    <property type="entry name" value="Beta-grasp_dom_sf"/>
</dbReference>
<dbReference type="PROSITE" id="PS51880">
    <property type="entry name" value="TGS"/>
    <property type="match status" value="1"/>
</dbReference>
<comment type="subcellular location">
    <subcellularLocation>
        <location evidence="3">Cytoplasm</location>
    </subcellularLocation>
</comment>
<proteinExistence type="inferred from homology"/>
<dbReference type="OrthoDB" id="424823at2759"/>
<keyword evidence="3" id="KW-0963">Cytoplasm</keyword>
<dbReference type="GO" id="GO:0005524">
    <property type="term" value="F:ATP binding"/>
    <property type="evidence" value="ECO:0007669"/>
    <property type="project" value="UniProtKB-UniRule"/>
</dbReference>
<dbReference type="GO" id="GO:0005525">
    <property type="term" value="F:GTP binding"/>
    <property type="evidence" value="ECO:0007669"/>
    <property type="project" value="InterPro"/>
</dbReference>
<keyword evidence="3" id="KW-0378">Hydrolase</keyword>